<protein>
    <submittedName>
        <fullName evidence="3">SCF-associated factor 1</fullName>
    </submittedName>
</protein>
<reference evidence="3 4" key="1">
    <citation type="submission" date="2024-01" db="EMBL/GenBank/DDBJ databases">
        <authorList>
            <consortium name="Genoscope - CEA"/>
            <person name="William W."/>
        </authorList>
    </citation>
    <scope>NUCLEOTIDE SEQUENCE [LARGE SCALE GENOMIC DNA]</scope>
    <source>
        <strain evidence="3 4">29B2s-10</strain>
    </source>
</reference>
<dbReference type="SUPFAM" id="SSF81383">
    <property type="entry name" value="F-box domain"/>
    <property type="match status" value="1"/>
</dbReference>
<feature type="repeat" description="RCC1" evidence="1">
    <location>
        <begin position="79"/>
        <end position="141"/>
    </location>
</feature>
<dbReference type="SUPFAM" id="SSF50985">
    <property type="entry name" value="RCC1/BLIP-II"/>
    <property type="match status" value="1"/>
</dbReference>
<name>A0ABP0E7P1_9ASCO</name>
<dbReference type="PANTHER" id="PTHR45982">
    <property type="entry name" value="REGULATOR OF CHROMOSOME CONDENSATION"/>
    <property type="match status" value="1"/>
</dbReference>
<dbReference type="Pfam" id="PF00415">
    <property type="entry name" value="RCC1"/>
    <property type="match status" value="1"/>
</dbReference>
<dbReference type="InterPro" id="IPR051553">
    <property type="entry name" value="Ran_GTPase-activating"/>
</dbReference>
<feature type="region of interest" description="Disordered" evidence="2">
    <location>
        <begin position="211"/>
        <end position="233"/>
    </location>
</feature>
<dbReference type="PROSITE" id="PS50012">
    <property type="entry name" value="RCC1_3"/>
    <property type="match status" value="2"/>
</dbReference>
<dbReference type="Proteomes" id="UP001497600">
    <property type="component" value="Chromosome B"/>
</dbReference>
<evidence type="ECO:0000256" key="1">
    <source>
        <dbReference type="PROSITE-ProRule" id="PRU00235"/>
    </source>
</evidence>
<dbReference type="PANTHER" id="PTHR45982:SF3">
    <property type="entry name" value="F-BOX PROTEIN POF9"/>
    <property type="match status" value="1"/>
</dbReference>
<sequence>MIGLSDLGEDVIVWNIAPYLEASDIFSLSLTSKQFRSILTTNETYHLLYRKKFSSNPAPLSVSKYHWDQLFALRASTDANVYTWGCNTWWRLGHDNSGESSSMQHSSFIGQSVPRLLKAFNNSIVTDISSGGFSFQFLTNNGDLYWSGQRWHMDSLSPPAPKGKDYEPPITSRNNIRHHGNRRANLFGPPGIRQRVAHDTFIPVPQIHSETPVNLRRPPEEQNNVLNSNPQPPLIEKENRYIGKLQLPKNAGKLVSISSGREHIIGLDTNGDIFTWDSGCPGTLGVRLQFPNVPKSTTFVSKVSAGWNLSVCHFVGFGLVAWYGRDNVTELSYKDGSMIANAHYVVIPGTAGHIIDFMAGEDYIIFIKSSGLLFRFDIDARAFSEQHEERLNVDHPYQVLGFNRWLARHNEELVIHGAKFSKITGCYNNVAVFTDDSMVLIGHRGLFDSESEPEIIPELQKRNIRHVVMGDYHYLALTDEGDLLAWGRESQRCGCLGVGPLGTDEVVSVPRLVEPPRPNGRWLAVTAAGWHSGGIFIEVDENK</sequence>
<feature type="repeat" description="RCC1" evidence="1">
    <location>
        <begin position="481"/>
        <end position="538"/>
    </location>
</feature>
<evidence type="ECO:0000256" key="2">
    <source>
        <dbReference type="SAM" id="MobiDB-lite"/>
    </source>
</evidence>
<proteinExistence type="predicted"/>
<evidence type="ECO:0000313" key="3">
    <source>
        <dbReference type="EMBL" id="CAK7897091.1"/>
    </source>
</evidence>
<dbReference type="InterPro" id="IPR036047">
    <property type="entry name" value="F-box-like_dom_sf"/>
</dbReference>
<dbReference type="Gene3D" id="2.130.10.30">
    <property type="entry name" value="Regulator of chromosome condensation 1/beta-lactamase-inhibitor protein II"/>
    <property type="match status" value="2"/>
</dbReference>
<dbReference type="EMBL" id="OZ004254">
    <property type="protein sequence ID" value="CAK7897091.1"/>
    <property type="molecule type" value="Genomic_DNA"/>
</dbReference>
<gene>
    <name evidence="3" type="primary">SAF1</name>
    <name evidence="3" type="ORF">CAAN4_B08218</name>
</gene>
<dbReference type="PROSITE" id="PS00626">
    <property type="entry name" value="RCC1_2"/>
    <property type="match status" value="1"/>
</dbReference>
<dbReference type="InterPro" id="IPR009091">
    <property type="entry name" value="RCC1/BLIP-II"/>
</dbReference>
<keyword evidence="4" id="KW-1185">Reference proteome</keyword>
<accession>A0ABP0E7P1</accession>
<dbReference type="InterPro" id="IPR000408">
    <property type="entry name" value="Reg_chr_condens"/>
</dbReference>
<dbReference type="Pfam" id="PF13540">
    <property type="entry name" value="RCC1_2"/>
    <property type="match status" value="1"/>
</dbReference>
<organism evidence="3 4">
    <name type="scientific">[Candida] anglica</name>
    <dbReference type="NCBI Taxonomy" id="148631"/>
    <lineage>
        <taxon>Eukaryota</taxon>
        <taxon>Fungi</taxon>
        <taxon>Dikarya</taxon>
        <taxon>Ascomycota</taxon>
        <taxon>Saccharomycotina</taxon>
        <taxon>Pichiomycetes</taxon>
        <taxon>Debaryomycetaceae</taxon>
        <taxon>Kurtzmaniella</taxon>
    </lineage>
</organism>
<evidence type="ECO:0000313" key="4">
    <source>
        <dbReference type="Proteomes" id="UP001497600"/>
    </source>
</evidence>